<dbReference type="Gene3D" id="3.40.630.30">
    <property type="match status" value="1"/>
</dbReference>
<dbReference type="PROSITE" id="PS51186">
    <property type="entry name" value="GNAT"/>
    <property type="match status" value="1"/>
</dbReference>
<evidence type="ECO:0000313" key="6">
    <source>
        <dbReference type="WBParaSite" id="MhA1_Contig1126.frz3.gene7"/>
    </source>
</evidence>
<evidence type="ECO:0000259" key="4">
    <source>
        <dbReference type="PROSITE" id="PS51186"/>
    </source>
</evidence>
<dbReference type="AlphaFoldDB" id="A0A1I8B0C5"/>
<reference evidence="6" key="1">
    <citation type="submission" date="2016-11" db="UniProtKB">
        <authorList>
            <consortium name="WormBaseParasite"/>
        </authorList>
    </citation>
    <scope>IDENTIFICATION</scope>
</reference>
<dbReference type="Proteomes" id="UP000095281">
    <property type="component" value="Unplaced"/>
</dbReference>
<keyword evidence="1" id="KW-0808">Transferase</keyword>
<dbReference type="InterPro" id="IPR016181">
    <property type="entry name" value="Acyl_CoA_acyltransferase"/>
</dbReference>
<dbReference type="GO" id="GO:0031417">
    <property type="term" value="C:NatC complex"/>
    <property type="evidence" value="ECO:0007669"/>
    <property type="project" value="TreeGrafter"/>
</dbReference>
<name>A0A1I8B0C5_MELHA</name>
<dbReference type="Pfam" id="PF00583">
    <property type="entry name" value="Acetyltransf_1"/>
    <property type="match status" value="1"/>
</dbReference>
<organism evidence="5 6">
    <name type="scientific">Meloidogyne hapla</name>
    <name type="common">Root-knot nematode worm</name>
    <dbReference type="NCBI Taxonomy" id="6305"/>
    <lineage>
        <taxon>Eukaryota</taxon>
        <taxon>Metazoa</taxon>
        <taxon>Ecdysozoa</taxon>
        <taxon>Nematoda</taxon>
        <taxon>Chromadorea</taxon>
        <taxon>Rhabditida</taxon>
        <taxon>Tylenchina</taxon>
        <taxon>Tylenchomorpha</taxon>
        <taxon>Tylenchoidea</taxon>
        <taxon>Meloidogynidae</taxon>
        <taxon>Meloidogyninae</taxon>
        <taxon>Meloidogyne</taxon>
    </lineage>
</organism>
<proteinExistence type="inferred from homology"/>
<dbReference type="InterPro" id="IPR044542">
    <property type="entry name" value="NAA30-like"/>
</dbReference>
<protein>
    <submittedName>
        <fullName evidence="6">N-acetyltransferase domain-containing protein</fullName>
    </submittedName>
</protein>
<dbReference type="InterPro" id="IPR000182">
    <property type="entry name" value="GNAT_dom"/>
</dbReference>
<sequence>MLAVDKSFKNVGIGTTLARAIIRAMADRGCDEIVLETEASNNTSLSLYARLGFIRESRLFRYYMSGSDAFRLKLYLPQARKEVAEVKKDLSDVAADLISTVCIKDDLYEEEKTQEPT</sequence>
<evidence type="ECO:0000313" key="5">
    <source>
        <dbReference type="Proteomes" id="UP000095281"/>
    </source>
</evidence>
<comment type="similarity">
    <text evidence="3">Belongs to the acetyltransferase family. MAK3 subfamily.</text>
</comment>
<evidence type="ECO:0000256" key="1">
    <source>
        <dbReference type="ARBA" id="ARBA00022679"/>
    </source>
</evidence>
<keyword evidence="2" id="KW-0012">Acyltransferase</keyword>
<keyword evidence="5" id="KW-1185">Reference proteome</keyword>
<evidence type="ECO:0000256" key="3">
    <source>
        <dbReference type="ARBA" id="ARBA00024025"/>
    </source>
</evidence>
<dbReference type="GO" id="GO:0004596">
    <property type="term" value="F:protein-N-terminal amino-acid acetyltransferase activity"/>
    <property type="evidence" value="ECO:0007669"/>
    <property type="project" value="InterPro"/>
</dbReference>
<dbReference type="CDD" id="cd04301">
    <property type="entry name" value="NAT_SF"/>
    <property type="match status" value="1"/>
</dbReference>
<dbReference type="PANTHER" id="PTHR45896:SF1">
    <property type="entry name" value="N-ALPHA-ACETYLTRANSFERASE 30"/>
    <property type="match status" value="1"/>
</dbReference>
<dbReference type="PANTHER" id="PTHR45896">
    <property type="entry name" value="N-ALPHA-ACETYLTRANSFERASE 30"/>
    <property type="match status" value="1"/>
</dbReference>
<dbReference type="WBParaSite" id="MhA1_Contig1126.frz3.gene7">
    <property type="protein sequence ID" value="MhA1_Contig1126.frz3.gene7"/>
    <property type="gene ID" value="MhA1_Contig1126.frz3.gene7"/>
</dbReference>
<feature type="domain" description="N-acetyltransferase" evidence="4">
    <location>
        <begin position="1"/>
        <end position="77"/>
    </location>
</feature>
<dbReference type="SUPFAM" id="SSF55729">
    <property type="entry name" value="Acyl-CoA N-acyltransferases (Nat)"/>
    <property type="match status" value="1"/>
</dbReference>
<accession>A0A1I8B0C5</accession>
<evidence type="ECO:0000256" key="2">
    <source>
        <dbReference type="ARBA" id="ARBA00023315"/>
    </source>
</evidence>